<sequence>MLSSSSQASPVATKLNRRVPLPTLPPICDGPFYCLTVELATNAYQGFKNLWCVASGHSDDDAKQWRTYFFNGKQHAVEISDKARRAEEKLSRWTGNCAGQVRMTCSEMYPGGLTVQGEGLVDFAFSQKGGLSHMHTLDKQIAGLSSDRQILDAATGDMDTLITDIGFVDFILYCKDW</sequence>
<reference evidence="1 2" key="1">
    <citation type="journal article" date="2018" name="Mol. Biol. Evol.">
        <title>Broad Genomic Sampling Reveals a Smut Pathogenic Ancestry of the Fungal Clade Ustilaginomycotina.</title>
        <authorList>
            <person name="Kijpornyongpan T."/>
            <person name="Mondo S.J."/>
            <person name="Barry K."/>
            <person name="Sandor L."/>
            <person name="Lee J."/>
            <person name="Lipzen A."/>
            <person name="Pangilinan J."/>
            <person name="LaButti K."/>
            <person name="Hainaut M."/>
            <person name="Henrissat B."/>
            <person name="Grigoriev I.V."/>
            <person name="Spatafora J.W."/>
            <person name="Aime M.C."/>
        </authorList>
    </citation>
    <scope>NUCLEOTIDE SEQUENCE [LARGE SCALE GENOMIC DNA]</scope>
    <source>
        <strain evidence="1 2">MCA 5214</strain>
    </source>
</reference>
<name>A0A316UI61_9BASI</name>
<evidence type="ECO:0000313" key="2">
    <source>
        <dbReference type="Proteomes" id="UP000245884"/>
    </source>
</evidence>
<organism evidence="1 2">
    <name type="scientific">Jaminaea rosea</name>
    <dbReference type="NCBI Taxonomy" id="1569628"/>
    <lineage>
        <taxon>Eukaryota</taxon>
        <taxon>Fungi</taxon>
        <taxon>Dikarya</taxon>
        <taxon>Basidiomycota</taxon>
        <taxon>Ustilaginomycotina</taxon>
        <taxon>Exobasidiomycetes</taxon>
        <taxon>Microstromatales</taxon>
        <taxon>Microstromatales incertae sedis</taxon>
        <taxon>Jaminaea</taxon>
    </lineage>
</organism>
<dbReference type="RefSeq" id="XP_025359521.1">
    <property type="nucleotide sequence ID" value="XM_025509405.1"/>
</dbReference>
<keyword evidence="2" id="KW-1185">Reference proteome</keyword>
<dbReference type="GeneID" id="37031228"/>
<dbReference type="EMBL" id="KZ819678">
    <property type="protein sequence ID" value="PWN24909.1"/>
    <property type="molecule type" value="Genomic_DNA"/>
</dbReference>
<dbReference type="Proteomes" id="UP000245884">
    <property type="component" value="Unassembled WGS sequence"/>
</dbReference>
<accession>A0A316UI61</accession>
<evidence type="ECO:0000313" key="1">
    <source>
        <dbReference type="EMBL" id="PWN24909.1"/>
    </source>
</evidence>
<proteinExistence type="predicted"/>
<dbReference type="AlphaFoldDB" id="A0A316UI61"/>
<protein>
    <submittedName>
        <fullName evidence="1">Uncharacterized protein</fullName>
    </submittedName>
</protein>
<gene>
    <name evidence="1" type="ORF">BDZ90DRAFT_281896</name>
</gene>